<keyword evidence="6 11" id="KW-0472">Membrane</keyword>
<evidence type="ECO:0000256" key="10">
    <source>
        <dbReference type="SAM" id="MobiDB-lite"/>
    </source>
</evidence>
<evidence type="ECO:0000313" key="13">
    <source>
        <dbReference type="EMBL" id="RMX43183.1"/>
    </source>
</evidence>
<evidence type="ECO:0000256" key="4">
    <source>
        <dbReference type="ARBA" id="ARBA00022989"/>
    </source>
</evidence>
<dbReference type="PRINTS" id="PR00237">
    <property type="entry name" value="GPCRRHODOPSN"/>
</dbReference>
<dbReference type="OrthoDB" id="6147321at2759"/>
<comment type="caution">
    <text evidence="13">The sequence shown here is derived from an EMBL/GenBank/DDBJ whole genome shotgun (WGS) entry which is preliminary data.</text>
</comment>
<dbReference type="Gene3D" id="1.20.1070.10">
    <property type="entry name" value="Rhodopsin 7-helix transmembrane proteins"/>
    <property type="match status" value="1"/>
</dbReference>
<keyword evidence="8 9" id="KW-0807">Transducer</keyword>
<feature type="region of interest" description="Disordered" evidence="10">
    <location>
        <begin position="415"/>
        <end position="440"/>
    </location>
</feature>
<dbReference type="PANTHER" id="PTHR24249">
    <property type="entry name" value="HISTAMINE RECEPTOR-RELATED G-PROTEIN COUPLED RECEPTOR"/>
    <property type="match status" value="1"/>
</dbReference>
<dbReference type="GO" id="GO:0005886">
    <property type="term" value="C:plasma membrane"/>
    <property type="evidence" value="ECO:0007669"/>
    <property type="project" value="UniProtKB-SubCell"/>
</dbReference>
<dbReference type="Proteomes" id="UP000275408">
    <property type="component" value="Unassembled WGS sequence"/>
</dbReference>
<proteinExistence type="inferred from homology"/>
<feature type="transmembrane region" description="Helical" evidence="11">
    <location>
        <begin position="37"/>
        <end position="63"/>
    </location>
</feature>
<evidence type="ECO:0000256" key="3">
    <source>
        <dbReference type="ARBA" id="ARBA00022692"/>
    </source>
</evidence>
<feature type="transmembrane region" description="Helical" evidence="11">
    <location>
        <begin position="192"/>
        <end position="215"/>
    </location>
</feature>
<dbReference type="PROSITE" id="PS00237">
    <property type="entry name" value="G_PROTEIN_RECEP_F1_1"/>
    <property type="match status" value="1"/>
</dbReference>
<keyword evidence="14" id="KW-1185">Reference proteome</keyword>
<evidence type="ECO:0000256" key="7">
    <source>
        <dbReference type="ARBA" id="ARBA00023170"/>
    </source>
</evidence>
<dbReference type="PANTHER" id="PTHR24249:SF421">
    <property type="entry name" value="G-PROTEIN COUPLED RECEPTORS FAMILY 1 PROFILE DOMAIN-CONTAINING PROTEIN"/>
    <property type="match status" value="1"/>
</dbReference>
<feature type="transmembrane region" description="Helical" evidence="11">
    <location>
        <begin position="159"/>
        <end position="180"/>
    </location>
</feature>
<dbReference type="InterPro" id="IPR000276">
    <property type="entry name" value="GPCR_Rhodpsn"/>
</dbReference>
<dbReference type="Pfam" id="PF00001">
    <property type="entry name" value="7tm_1"/>
    <property type="match status" value="1"/>
</dbReference>
<feature type="transmembrane region" description="Helical" evidence="11">
    <location>
        <begin position="117"/>
        <end position="138"/>
    </location>
</feature>
<organism evidence="13 14">
    <name type="scientific">Pocillopora damicornis</name>
    <name type="common">Cauliflower coral</name>
    <name type="synonym">Millepora damicornis</name>
    <dbReference type="NCBI Taxonomy" id="46731"/>
    <lineage>
        <taxon>Eukaryota</taxon>
        <taxon>Metazoa</taxon>
        <taxon>Cnidaria</taxon>
        <taxon>Anthozoa</taxon>
        <taxon>Hexacorallia</taxon>
        <taxon>Scleractinia</taxon>
        <taxon>Astrocoeniina</taxon>
        <taxon>Pocilloporidae</taxon>
        <taxon>Pocillopora</taxon>
    </lineage>
</organism>
<dbReference type="GO" id="GO:0004930">
    <property type="term" value="F:G protein-coupled receptor activity"/>
    <property type="evidence" value="ECO:0007669"/>
    <property type="project" value="UniProtKB-KW"/>
</dbReference>
<keyword evidence="7 9" id="KW-0675">Receptor</keyword>
<evidence type="ECO:0000256" key="2">
    <source>
        <dbReference type="ARBA" id="ARBA00022475"/>
    </source>
</evidence>
<keyword evidence="2" id="KW-1003">Cell membrane</keyword>
<evidence type="ECO:0000256" key="6">
    <source>
        <dbReference type="ARBA" id="ARBA00023136"/>
    </source>
</evidence>
<evidence type="ECO:0000313" key="14">
    <source>
        <dbReference type="Proteomes" id="UP000275408"/>
    </source>
</evidence>
<evidence type="ECO:0000256" key="5">
    <source>
        <dbReference type="ARBA" id="ARBA00023040"/>
    </source>
</evidence>
<evidence type="ECO:0000256" key="1">
    <source>
        <dbReference type="ARBA" id="ARBA00004651"/>
    </source>
</evidence>
<protein>
    <recommendedName>
        <fullName evidence="12">G-protein coupled receptors family 1 profile domain-containing protein</fullName>
    </recommendedName>
</protein>
<feature type="domain" description="G-protein coupled receptors family 1 profile" evidence="12">
    <location>
        <begin position="54"/>
        <end position="294"/>
    </location>
</feature>
<name>A0A3M6TP39_POCDA</name>
<dbReference type="InterPro" id="IPR017452">
    <property type="entry name" value="GPCR_Rhodpsn_7TM"/>
</dbReference>
<evidence type="ECO:0000259" key="12">
    <source>
        <dbReference type="PROSITE" id="PS50262"/>
    </source>
</evidence>
<reference evidence="13 14" key="1">
    <citation type="journal article" date="2018" name="Sci. Rep.">
        <title>Comparative analysis of the Pocillopora damicornis genome highlights role of immune system in coral evolution.</title>
        <authorList>
            <person name="Cunning R."/>
            <person name="Bay R.A."/>
            <person name="Gillette P."/>
            <person name="Baker A.C."/>
            <person name="Traylor-Knowles N."/>
        </authorList>
    </citation>
    <scope>NUCLEOTIDE SEQUENCE [LARGE SCALE GENOMIC DNA]</scope>
    <source>
        <strain evidence="13">RSMAS</strain>
        <tissue evidence="13">Whole animal</tissue>
    </source>
</reference>
<dbReference type="SUPFAM" id="SSF81321">
    <property type="entry name" value="Family A G protein-coupled receptor-like"/>
    <property type="match status" value="1"/>
</dbReference>
<dbReference type="InterPro" id="IPR050569">
    <property type="entry name" value="TAAR"/>
</dbReference>
<dbReference type="PROSITE" id="PS50262">
    <property type="entry name" value="G_PROTEIN_RECEP_F1_2"/>
    <property type="match status" value="1"/>
</dbReference>
<gene>
    <name evidence="13" type="ORF">pdam_00009747</name>
</gene>
<evidence type="ECO:0000256" key="11">
    <source>
        <dbReference type="SAM" id="Phobius"/>
    </source>
</evidence>
<comment type="subcellular location">
    <subcellularLocation>
        <location evidence="1">Cell membrane</location>
        <topology evidence="1">Multi-pass membrane protein</topology>
    </subcellularLocation>
</comment>
<feature type="transmembrane region" description="Helical" evidence="11">
    <location>
        <begin position="242"/>
        <end position="266"/>
    </location>
</feature>
<keyword evidence="5 9" id="KW-0297">G-protein coupled receptor</keyword>
<comment type="similarity">
    <text evidence="9">Belongs to the G-protein coupled receptor 1 family.</text>
</comment>
<dbReference type="CDD" id="cd00637">
    <property type="entry name" value="7tm_classA_rhodopsin-like"/>
    <property type="match status" value="1"/>
</dbReference>
<keyword evidence="4 11" id="KW-1133">Transmembrane helix</keyword>
<dbReference type="AlphaFoldDB" id="A0A3M6TP39"/>
<accession>A0A3M6TP39</accession>
<feature type="transmembrane region" description="Helical" evidence="11">
    <location>
        <begin position="278"/>
        <end position="296"/>
    </location>
</feature>
<keyword evidence="3 9" id="KW-0812">Transmembrane</keyword>
<feature type="transmembrane region" description="Helical" evidence="11">
    <location>
        <begin position="75"/>
        <end position="97"/>
    </location>
</feature>
<dbReference type="EMBL" id="RCHS01003241">
    <property type="protein sequence ID" value="RMX43183.1"/>
    <property type="molecule type" value="Genomic_DNA"/>
</dbReference>
<evidence type="ECO:0000256" key="9">
    <source>
        <dbReference type="RuleBase" id="RU000688"/>
    </source>
</evidence>
<sequence>MNGSFSEDSLLNSSRPVFSCPGAAQIHVSKGEVSISLYFAFIVGAISCPGTILLSILVIVTVLKTRELRTNSNILLTSLAATDLLVGLVPAPLAIVTDALHHRRTVSFQVTCTMRKIYLFAMLATFIASYNHLILMAWERYVAVVRCLEYKFIVTKGRIKRDVVIAWITAITATAFYIVFDATGVQLEVILVTDIIICVLWLIGFLLVVYFYFMVYKQIRKQHRSQFRRVDALIKARIESKIAFTAFLLTFVVFASFVPLIVSLFANLSLTVKQTWRWTQIFVQVNSLVNPALYFYRNRRYRKAAVKLLKFKKPQKTQPVRQTKLLAKRHRYSIVSLDIKDFVDTEMAKRSPARSQSWAAEAFERWISVRGEQDKAVEDRRISCPTLINHENLFEVTRPVTRTIIVQIECAREKKPSKRRTNLSNDRYNAKTCNHRGMPRSESLNENALIVLKSGRPKLAEVKHHRRKSAPLVLRTESNILRKEELQH</sequence>
<evidence type="ECO:0000256" key="8">
    <source>
        <dbReference type="ARBA" id="ARBA00023224"/>
    </source>
</evidence>